<gene>
    <name evidence="3" type="ORF">SNEC2469_LOCUS4093</name>
</gene>
<evidence type="ECO:0000313" key="3">
    <source>
        <dbReference type="EMBL" id="CAE7237853.1"/>
    </source>
</evidence>
<feature type="region of interest" description="Disordered" evidence="1">
    <location>
        <begin position="269"/>
        <end position="291"/>
    </location>
</feature>
<feature type="domain" description="Reverse transcriptase" evidence="2">
    <location>
        <begin position="115"/>
        <end position="160"/>
    </location>
</feature>
<protein>
    <recommendedName>
        <fullName evidence="2">Reverse transcriptase domain-containing protein</fullName>
    </recommendedName>
</protein>
<sequence>MLSDALYTGTLPAAVEKGLTVLLPKEVQPKGWGETRPITLSSTVLKAIAQLLLRRCAYTLQPLNTLQWAAFDSVAQTSLARLVEEKALLETLAHTQQQDRGGDNPLLPPPPHGGSYMDDTYLWGENPLHLQATLDKLQKTLQKHGLKINPKKTRIITNTDNPFKFKIDGQVVTPEGGDAALTVLGSPVSFAGGPQHLAAEMGTRGRKAFGKNKKILTAKTALKRRLNLHTTLVRQSALWGCETLQLQQAWTDWNTRTLRMARVHLHKNNQGRTGHARHATVEGDEVVAPTA</sequence>
<feature type="non-terminal residue" evidence="3">
    <location>
        <position position="291"/>
    </location>
</feature>
<dbReference type="Gene3D" id="3.30.70.270">
    <property type="match status" value="1"/>
</dbReference>
<dbReference type="InterPro" id="IPR043502">
    <property type="entry name" value="DNA/RNA_pol_sf"/>
</dbReference>
<dbReference type="EMBL" id="CAJNJA010008553">
    <property type="protein sequence ID" value="CAE7237853.1"/>
    <property type="molecule type" value="Genomic_DNA"/>
</dbReference>
<evidence type="ECO:0000256" key="1">
    <source>
        <dbReference type="SAM" id="MobiDB-lite"/>
    </source>
</evidence>
<feature type="region of interest" description="Disordered" evidence="1">
    <location>
        <begin position="94"/>
        <end position="116"/>
    </location>
</feature>
<organism evidence="3 4">
    <name type="scientific">Symbiodinium necroappetens</name>
    <dbReference type="NCBI Taxonomy" id="1628268"/>
    <lineage>
        <taxon>Eukaryota</taxon>
        <taxon>Sar</taxon>
        <taxon>Alveolata</taxon>
        <taxon>Dinophyceae</taxon>
        <taxon>Suessiales</taxon>
        <taxon>Symbiodiniaceae</taxon>
        <taxon>Symbiodinium</taxon>
    </lineage>
</organism>
<dbReference type="InterPro" id="IPR043128">
    <property type="entry name" value="Rev_trsase/Diguanyl_cyclase"/>
</dbReference>
<reference evidence="3" key="1">
    <citation type="submission" date="2021-02" db="EMBL/GenBank/DDBJ databases">
        <authorList>
            <person name="Dougan E. K."/>
            <person name="Rhodes N."/>
            <person name="Thang M."/>
            <person name="Chan C."/>
        </authorList>
    </citation>
    <scope>NUCLEOTIDE SEQUENCE</scope>
</reference>
<dbReference type="InterPro" id="IPR000477">
    <property type="entry name" value="RT_dom"/>
</dbReference>
<dbReference type="AlphaFoldDB" id="A0A812L911"/>
<name>A0A812L911_9DINO</name>
<comment type="caution">
    <text evidence="3">The sequence shown here is derived from an EMBL/GenBank/DDBJ whole genome shotgun (WGS) entry which is preliminary data.</text>
</comment>
<feature type="compositionally biased region" description="Basic residues" evidence="1">
    <location>
        <begin position="269"/>
        <end position="278"/>
    </location>
</feature>
<dbReference type="Pfam" id="PF00078">
    <property type="entry name" value="RVT_1"/>
    <property type="match status" value="1"/>
</dbReference>
<accession>A0A812L911</accession>
<keyword evidence="4" id="KW-1185">Reference proteome</keyword>
<dbReference type="Proteomes" id="UP000601435">
    <property type="component" value="Unassembled WGS sequence"/>
</dbReference>
<dbReference type="OrthoDB" id="410104at2759"/>
<dbReference type="SUPFAM" id="SSF56672">
    <property type="entry name" value="DNA/RNA polymerases"/>
    <property type="match status" value="1"/>
</dbReference>
<proteinExistence type="predicted"/>
<evidence type="ECO:0000313" key="4">
    <source>
        <dbReference type="Proteomes" id="UP000601435"/>
    </source>
</evidence>
<evidence type="ECO:0000259" key="2">
    <source>
        <dbReference type="Pfam" id="PF00078"/>
    </source>
</evidence>